<dbReference type="Gene3D" id="3.40.50.720">
    <property type="entry name" value="NAD(P)-binding Rossmann-like Domain"/>
    <property type="match status" value="1"/>
</dbReference>
<comment type="caution">
    <text evidence="2">The sequence shown here is derived from an EMBL/GenBank/DDBJ whole genome shotgun (WGS) entry which is preliminary data.</text>
</comment>
<dbReference type="PANTHER" id="PTHR42879">
    <property type="entry name" value="3-OXOACYL-(ACYL-CARRIER-PROTEIN) REDUCTASE"/>
    <property type="match status" value="1"/>
</dbReference>
<evidence type="ECO:0000313" key="3">
    <source>
        <dbReference type="Proteomes" id="UP000282423"/>
    </source>
</evidence>
<dbReference type="InterPro" id="IPR002347">
    <property type="entry name" value="SDR_fam"/>
</dbReference>
<sequence length="264" mass="28241">MDLQLNGKTAFISGSTAGIGYAIAQRLASEGADVIINGRTQEAVDKAVSNLKNTSGNINISGIGADFGKVDDINALIQKLPHIDILINNVGIFEPKPFAEIPDEDWFRFFDINVMSGVRLSRTLVPKMQEKNWGRVIFISSETAVSQAEEMIHYGMTKTAQISISRGMSEMTKGTGVTVNAILPGPTKSRGIEGFVNDMAAAGNISPAEAEANFFKDIRPTSLIQRFAKVEEVADTVAYYASPLASATNGAAIRVEGGTIKAII</sequence>
<dbReference type="InterPro" id="IPR036291">
    <property type="entry name" value="NAD(P)-bd_dom_sf"/>
</dbReference>
<evidence type="ECO:0000313" key="2">
    <source>
        <dbReference type="EMBL" id="RKO68790.1"/>
    </source>
</evidence>
<dbReference type="SUPFAM" id="SSF51735">
    <property type="entry name" value="NAD(P)-binding Rossmann-fold domains"/>
    <property type="match status" value="1"/>
</dbReference>
<dbReference type="FunFam" id="3.40.50.720:FF:000084">
    <property type="entry name" value="Short-chain dehydrogenase reductase"/>
    <property type="match status" value="1"/>
</dbReference>
<accession>A0A420VR04</accession>
<organism evidence="2 3">
    <name type="scientific">Sphingobacterium puteale</name>
    <dbReference type="NCBI Taxonomy" id="2420510"/>
    <lineage>
        <taxon>Bacteria</taxon>
        <taxon>Pseudomonadati</taxon>
        <taxon>Bacteroidota</taxon>
        <taxon>Sphingobacteriia</taxon>
        <taxon>Sphingobacteriales</taxon>
        <taxon>Sphingobacteriaceae</taxon>
        <taxon>Sphingobacterium</taxon>
    </lineage>
</organism>
<dbReference type="Proteomes" id="UP000282423">
    <property type="component" value="Unassembled WGS sequence"/>
</dbReference>
<proteinExistence type="inferred from homology"/>
<dbReference type="EMBL" id="RBWS01000026">
    <property type="protein sequence ID" value="RKO68790.1"/>
    <property type="molecule type" value="Genomic_DNA"/>
</dbReference>
<dbReference type="Pfam" id="PF00106">
    <property type="entry name" value="adh_short"/>
    <property type="match status" value="1"/>
</dbReference>
<comment type="similarity">
    <text evidence="1">Belongs to the short-chain dehydrogenases/reductases (SDR) family.</text>
</comment>
<gene>
    <name evidence="2" type="ORF">D7322_25695</name>
</gene>
<evidence type="ECO:0000256" key="1">
    <source>
        <dbReference type="ARBA" id="ARBA00006484"/>
    </source>
</evidence>
<dbReference type="RefSeq" id="WP_121127043.1">
    <property type="nucleotide sequence ID" value="NZ_RBWS01000026.1"/>
</dbReference>
<reference evidence="2 3" key="1">
    <citation type="submission" date="2018-10" db="EMBL/GenBank/DDBJ databases">
        <title>Sphingobacterium sp. M05W1-28.</title>
        <authorList>
            <person name="Cai H."/>
        </authorList>
    </citation>
    <scope>NUCLEOTIDE SEQUENCE [LARGE SCALE GENOMIC DNA]</scope>
    <source>
        <strain evidence="2 3">M05W1-28</strain>
    </source>
</reference>
<dbReference type="PRINTS" id="PR00081">
    <property type="entry name" value="GDHRDH"/>
</dbReference>
<dbReference type="CDD" id="cd05233">
    <property type="entry name" value="SDR_c"/>
    <property type="match status" value="1"/>
</dbReference>
<name>A0A420VR04_9SPHI</name>
<dbReference type="OrthoDB" id="9804774at2"/>
<keyword evidence="3" id="KW-1185">Reference proteome</keyword>
<dbReference type="InterPro" id="IPR050259">
    <property type="entry name" value="SDR"/>
</dbReference>
<dbReference type="AlphaFoldDB" id="A0A420VR04"/>
<protein>
    <submittedName>
        <fullName evidence="2">SDR family oxidoreductase</fullName>
    </submittedName>
</protein>